<dbReference type="EMBL" id="BEXT01000001">
    <property type="protein sequence ID" value="GBC61552.1"/>
    <property type="molecule type" value="Genomic_DNA"/>
</dbReference>
<comment type="caution">
    <text evidence="1">The sequence shown here is derived from an EMBL/GenBank/DDBJ whole genome shotgun (WGS) entry which is preliminary data.</text>
</comment>
<organism evidence="1 2">
    <name type="scientific">Desulfonema ishimotonii</name>
    <dbReference type="NCBI Taxonomy" id="45657"/>
    <lineage>
        <taxon>Bacteria</taxon>
        <taxon>Pseudomonadati</taxon>
        <taxon>Thermodesulfobacteriota</taxon>
        <taxon>Desulfobacteria</taxon>
        <taxon>Desulfobacterales</taxon>
        <taxon>Desulfococcaceae</taxon>
        <taxon>Desulfonema</taxon>
    </lineage>
</organism>
<evidence type="ECO:0000313" key="2">
    <source>
        <dbReference type="Proteomes" id="UP000288096"/>
    </source>
</evidence>
<reference evidence="2" key="1">
    <citation type="submission" date="2017-11" db="EMBL/GenBank/DDBJ databases">
        <authorList>
            <person name="Watanabe M."/>
            <person name="Kojima H."/>
        </authorList>
    </citation>
    <scope>NUCLEOTIDE SEQUENCE [LARGE SCALE GENOMIC DNA]</scope>
    <source>
        <strain evidence="2">Tokyo 01</strain>
    </source>
</reference>
<evidence type="ECO:0000313" key="1">
    <source>
        <dbReference type="EMBL" id="GBC61552.1"/>
    </source>
</evidence>
<sequence>MVPGSLVTLWVQAHGIDFGEASEILRQYGISGRMYPRLSLISASVGIETIRLSS</sequence>
<accession>A0A401FX33</accession>
<protein>
    <submittedName>
        <fullName evidence="1">ABC transporter permease</fullName>
    </submittedName>
</protein>
<proteinExistence type="predicted"/>
<name>A0A401FX33_9BACT</name>
<keyword evidence="2" id="KW-1185">Reference proteome</keyword>
<dbReference type="Proteomes" id="UP000288096">
    <property type="component" value="Unassembled WGS sequence"/>
</dbReference>
<gene>
    <name evidence="1" type="ORF">DENIS_2514</name>
</gene>
<reference evidence="2" key="2">
    <citation type="submission" date="2019-01" db="EMBL/GenBank/DDBJ databases">
        <title>Genome sequence of Desulfonema ishimotonii strain Tokyo 01.</title>
        <authorList>
            <person name="Fukui M."/>
        </authorList>
    </citation>
    <scope>NUCLEOTIDE SEQUENCE [LARGE SCALE GENOMIC DNA]</scope>
    <source>
        <strain evidence="2">Tokyo 01</strain>
    </source>
</reference>
<dbReference type="AlphaFoldDB" id="A0A401FX33"/>